<protein>
    <submittedName>
        <fullName evidence="1">Uncharacterized protein</fullName>
    </submittedName>
</protein>
<name>A0A438JN24_VITVI</name>
<accession>A0A438JN24</accession>
<dbReference type="PANTHER" id="PTHR31973:SF195">
    <property type="entry name" value="MUDR FAMILY TRANSPOSASE"/>
    <property type="match status" value="1"/>
</dbReference>
<dbReference type="PANTHER" id="PTHR31973">
    <property type="entry name" value="POLYPROTEIN, PUTATIVE-RELATED"/>
    <property type="match status" value="1"/>
</dbReference>
<dbReference type="EMBL" id="QGNW01000035">
    <property type="protein sequence ID" value="RVX10366.1"/>
    <property type="molecule type" value="Genomic_DNA"/>
</dbReference>
<evidence type="ECO:0000313" key="1">
    <source>
        <dbReference type="EMBL" id="RVX10366.1"/>
    </source>
</evidence>
<gene>
    <name evidence="1" type="ORF">CK203_016129</name>
</gene>
<organism evidence="1 2">
    <name type="scientific">Vitis vinifera</name>
    <name type="common">Grape</name>
    <dbReference type="NCBI Taxonomy" id="29760"/>
    <lineage>
        <taxon>Eukaryota</taxon>
        <taxon>Viridiplantae</taxon>
        <taxon>Streptophyta</taxon>
        <taxon>Embryophyta</taxon>
        <taxon>Tracheophyta</taxon>
        <taxon>Spermatophyta</taxon>
        <taxon>Magnoliopsida</taxon>
        <taxon>eudicotyledons</taxon>
        <taxon>Gunneridae</taxon>
        <taxon>Pentapetalae</taxon>
        <taxon>rosids</taxon>
        <taxon>Vitales</taxon>
        <taxon>Vitaceae</taxon>
        <taxon>Viteae</taxon>
        <taxon>Vitis</taxon>
    </lineage>
</organism>
<dbReference type="Proteomes" id="UP000288805">
    <property type="component" value="Unassembled WGS sequence"/>
</dbReference>
<proteinExistence type="predicted"/>
<comment type="caution">
    <text evidence="1">The sequence shown here is derived from an EMBL/GenBank/DDBJ whole genome shotgun (WGS) entry which is preliminary data.</text>
</comment>
<evidence type="ECO:0000313" key="2">
    <source>
        <dbReference type="Proteomes" id="UP000288805"/>
    </source>
</evidence>
<sequence length="452" mass="51626">MKMKKNVNPKKVMIKVREQKMFNMMAIECSNLLMRKTIILMLFHLSYLFTKQWKVNKGDMSPWMGKFENIENIGNVFSSDWTPWGNTNIGNSGGEFMIGQVFNSKAYLQHAAKLYSISAHQEYVVVSSTTKLLVLRRKKAKQSQFPWKLRAMVVKYTTSFAINKYNGLHKCVNPCLNRDHQQLDSNVIAAHIQGMIKAQFTLSVAAIQASLVEKFGYQISYKKTSKAKLKALTNLFGFKRCRPVLGIDEGENIDSWGWFLTCIRTRVTHRRGLCVISDRHPDIMTVMSDVHLVAQQWLKAICFEKWALSHNEGRSYFVMRKEQGVNRLTSNEGYTPCVDAKIKANVVKVGSHEIALYDHIQGRFHVKTNRGTKSSSTGGRTYRVTLQDTQSYYNTWAPMFHPIFNVYEWSPYDGLIIVPSELIKRASSGGPKSSCLHNEMDVREGKTSITCG</sequence>
<dbReference type="AlphaFoldDB" id="A0A438JN24"/>
<reference evidence="1 2" key="1">
    <citation type="journal article" date="2018" name="PLoS Genet.">
        <title>Population sequencing reveals clonal diversity and ancestral inbreeding in the grapevine cultivar Chardonnay.</title>
        <authorList>
            <person name="Roach M.J."/>
            <person name="Johnson D.L."/>
            <person name="Bohlmann J."/>
            <person name="van Vuuren H.J."/>
            <person name="Jones S.J."/>
            <person name="Pretorius I.S."/>
            <person name="Schmidt S.A."/>
            <person name="Borneman A.R."/>
        </authorList>
    </citation>
    <scope>NUCLEOTIDE SEQUENCE [LARGE SCALE GENOMIC DNA]</scope>
    <source>
        <strain evidence="2">cv. Chardonnay</strain>
        <tissue evidence="1">Leaf</tissue>
    </source>
</reference>